<feature type="non-terminal residue" evidence="2">
    <location>
        <position position="1020"/>
    </location>
</feature>
<dbReference type="InterPro" id="IPR043472">
    <property type="entry name" value="Macro_dom-like"/>
</dbReference>
<accession>A0A815VC66</accession>
<name>A0A815VC66_ADIRI</name>
<evidence type="ECO:0000313" key="2">
    <source>
        <dbReference type="EMBL" id="CAF1530153.1"/>
    </source>
</evidence>
<dbReference type="NCBIfam" id="TIGR02452">
    <property type="entry name" value="TIGR02452 family protein"/>
    <property type="match status" value="1"/>
</dbReference>
<dbReference type="EMBL" id="CAJNOJ010000869">
    <property type="protein sequence ID" value="CAF1530153.1"/>
    <property type="molecule type" value="Genomic_DNA"/>
</dbReference>
<comment type="caution">
    <text evidence="2">The sequence shown here is derived from an EMBL/GenBank/DDBJ whole genome shotgun (WGS) entry which is preliminary data.</text>
</comment>
<dbReference type="Proteomes" id="UP000663852">
    <property type="component" value="Unassembled WGS sequence"/>
</dbReference>
<dbReference type="Gene3D" id="3.40.220.10">
    <property type="entry name" value="Leucine Aminopeptidase, subunit E, domain 1"/>
    <property type="match status" value="1"/>
</dbReference>
<sequence length="1020" mass="116801">MNNPIVYVPDIPMDIDEDELATLIQTRVQTSQRMKVHNVKCYSKLGVAIITLFDDNDKNHLVANVQSIVLETDLRTTISFEDKLELDSYIIIDRNAMNIPSVNEVAQHYTKSYKISRICACKTVSDQFPNVFRIAFQKFHELLPAVEVPSFKILGVSATVYSRFDCNFFEDLPLPIEDDEIRSAIAAQIGAKQLSFRSFYVQHNSRTGSGMIVASKSEKKWAKQGFLTINGLNISRKFKLSYRVLVSPVPRDFDINKILNNRLFINYVVSQKLIDDKLVIELQDFDHFKFCLEVGGFGIESEAFIIKPHTVVSDPDSCELDALNWYETKMQDIVPDVTTIIHDYQHPIFRFKWNAQNFLKQMNKAAAIPAKGYDLTKHLLRVTVMLNTIGTLRKKQYIVDDTLVKLKLERIQTIGYSHQSKLFTRKTLSQTDFQTPYPKTTVQVVEEDCLVLYEQLVAKGHRPLLLNMANATSPGGGYRKGDGAQEENIFRRSDYYHSLDGELADRTRSERLYYTPKGELKQLKGFGDFYPMEEFGGIYTAGITVFRGTEQDGYPYKKQPLYNVCAIAMAAYRDPPLTPDNKLQNKPAMNTRRKIENIFAIAHHQKHDCLVLSALGCGAFRNPPEHVALLFKSVILQYAGYFDTIYFAIINDHNAKGVVNPKGNYGPFKAILDGFQVEPPKTLRVDGVSGPYRVLDKTADGQLILDDVIISQAAPCQHGNNCRDIRTKDHSQQFSHPPRCPLQKANSQCEHMNDDVHLATFMHTKKCEKGGECTSTDAAHLNDFDHPDFCKDQSHCYNTDPQHLFDYRHLPACQDGIDCPLIWSRDDNHIKAFRHVKLVCPEDNCCSQIHDESHMRKTIHSFREPCPFTPYSCALFVEFFQPGKMKRCSSEAERHCLQFAHLCPYGRQCKTDEDKHYETTIHIARQLCPQSDQCPKITNEDHLESFAHPGIRDIRLLCQHPGYKCHSRSDKKHSTTYRHGQNYDHLTVAPCSNYNADIDFARNQRHLIRNVNNYIETEGW</sequence>
<dbReference type="InterPro" id="IPR019261">
    <property type="entry name" value="PARG_cat_microbial"/>
</dbReference>
<protein>
    <recommendedName>
        <fullName evidence="1">Microbial-type PARG catalytic domain-containing protein</fullName>
    </recommendedName>
</protein>
<gene>
    <name evidence="2" type="ORF">EDS130_LOCUS44508</name>
</gene>
<organism evidence="2 3">
    <name type="scientific">Adineta ricciae</name>
    <name type="common">Rotifer</name>
    <dbReference type="NCBI Taxonomy" id="249248"/>
    <lineage>
        <taxon>Eukaryota</taxon>
        <taxon>Metazoa</taxon>
        <taxon>Spiralia</taxon>
        <taxon>Gnathifera</taxon>
        <taxon>Rotifera</taxon>
        <taxon>Eurotatoria</taxon>
        <taxon>Bdelloidea</taxon>
        <taxon>Adinetida</taxon>
        <taxon>Adinetidae</taxon>
        <taxon>Adineta</taxon>
    </lineage>
</organism>
<feature type="domain" description="Microbial-type PARG catalytic" evidence="1">
    <location>
        <begin position="388"/>
        <end position="547"/>
    </location>
</feature>
<dbReference type="PANTHER" id="PTHR35596">
    <property type="entry name" value="DUF2263 DOMAIN-CONTAINING PROTEIN"/>
    <property type="match status" value="1"/>
</dbReference>
<dbReference type="OrthoDB" id="9985428at2759"/>
<dbReference type="InterPro" id="IPR012664">
    <property type="entry name" value="CHP02452"/>
</dbReference>
<dbReference type="SUPFAM" id="SSF52949">
    <property type="entry name" value="Macro domain-like"/>
    <property type="match status" value="1"/>
</dbReference>
<dbReference type="Pfam" id="PF10021">
    <property type="entry name" value="PARG_cat_microb"/>
    <property type="match status" value="1"/>
</dbReference>
<reference evidence="2" key="1">
    <citation type="submission" date="2021-02" db="EMBL/GenBank/DDBJ databases">
        <authorList>
            <person name="Nowell W R."/>
        </authorList>
    </citation>
    <scope>NUCLEOTIDE SEQUENCE</scope>
</reference>
<evidence type="ECO:0000313" key="3">
    <source>
        <dbReference type="Proteomes" id="UP000663852"/>
    </source>
</evidence>
<proteinExistence type="predicted"/>
<evidence type="ECO:0000259" key="1">
    <source>
        <dbReference type="Pfam" id="PF10021"/>
    </source>
</evidence>
<dbReference type="AlphaFoldDB" id="A0A815VC66"/>
<dbReference type="PANTHER" id="PTHR35596:SF1">
    <property type="entry name" value="MICROBIAL-TYPE PARG CATALYTIC DOMAIN-CONTAINING PROTEIN"/>
    <property type="match status" value="1"/>
</dbReference>